<accession>A0A2N0QZE4</accession>
<protein>
    <submittedName>
        <fullName evidence="1">Uncharacterized protein</fullName>
    </submittedName>
</protein>
<reference evidence="1 2" key="1">
    <citation type="submission" date="2017-10" db="EMBL/GenBank/DDBJ databases">
        <title>Extensive intraspecific genome diversity in a model arbuscular mycorrhizal fungus.</title>
        <authorList>
            <person name="Chen E.C.H."/>
            <person name="Morin E."/>
            <person name="Baudet D."/>
            <person name="Noel J."/>
            <person name="Ndikumana S."/>
            <person name="Charron P."/>
            <person name="St-Onge C."/>
            <person name="Giorgi J."/>
            <person name="Grigoriev I.V."/>
            <person name="Roux C."/>
            <person name="Martin F.M."/>
            <person name="Corradi N."/>
        </authorList>
    </citation>
    <scope>NUCLEOTIDE SEQUENCE [LARGE SCALE GENOMIC DNA]</scope>
    <source>
        <strain evidence="1 2">A1</strain>
    </source>
</reference>
<dbReference type="EMBL" id="LLXH01002151">
    <property type="protein sequence ID" value="PKC56429.1"/>
    <property type="molecule type" value="Genomic_DNA"/>
</dbReference>
<gene>
    <name evidence="1" type="ORF">RhiirA1_474014</name>
</gene>
<evidence type="ECO:0000313" key="1">
    <source>
        <dbReference type="EMBL" id="PKC56429.1"/>
    </source>
</evidence>
<dbReference type="VEuPathDB" id="FungiDB:RhiirA1_474014"/>
<proteinExistence type="predicted"/>
<reference evidence="1 2" key="2">
    <citation type="submission" date="2017-10" db="EMBL/GenBank/DDBJ databases">
        <title>Genome analyses suggest a sexual origin of heterokaryosis in a supposedly ancient asexual fungus.</title>
        <authorList>
            <person name="Corradi N."/>
            <person name="Sedzielewska K."/>
            <person name="Noel J."/>
            <person name="Charron P."/>
            <person name="Farinelli L."/>
            <person name="Marton T."/>
            <person name="Kruger M."/>
            <person name="Pelin A."/>
            <person name="Brachmann A."/>
            <person name="Corradi N."/>
        </authorList>
    </citation>
    <scope>NUCLEOTIDE SEQUENCE [LARGE SCALE GENOMIC DNA]</scope>
    <source>
        <strain evidence="1 2">A1</strain>
    </source>
</reference>
<comment type="caution">
    <text evidence="1">The sequence shown here is derived from an EMBL/GenBank/DDBJ whole genome shotgun (WGS) entry which is preliminary data.</text>
</comment>
<name>A0A2N0QZE4_9GLOM</name>
<evidence type="ECO:0000313" key="2">
    <source>
        <dbReference type="Proteomes" id="UP000232688"/>
    </source>
</evidence>
<dbReference type="Proteomes" id="UP000232688">
    <property type="component" value="Unassembled WGS sequence"/>
</dbReference>
<dbReference type="AlphaFoldDB" id="A0A2N0QZE4"/>
<organism evidence="1 2">
    <name type="scientific">Rhizophagus irregularis</name>
    <dbReference type="NCBI Taxonomy" id="588596"/>
    <lineage>
        <taxon>Eukaryota</taxon>
        <taxon>Fungi</taxon>
        <taxon>Fungi incertae sedis</taxon>
        <taxon>Mucoromycota</taxon>
        <taxon>Glomeromycotina</taxon>
        <taxon>Glomeromycetes</taxon>
        <taxon>Glomerales</taxon>
        <taxon>Glomeraceae</taxon>
        <taxon>Rhizophagus</taxon>
    </lineage>
</organism>
<dbReference type="VEuPathDB" id="FungiDB:FUN_023283"/>
<sequence length="196" mass="22626">MHDAEHENSDSNIDYQVNIAQISLKLLINQVDWEDIMEIWHITYLIYRSNSTPHFVILLCDYGYICNCLMILNCELRWFKLEIYGNTFNDSENFSNLNAFMNVNGNLLHVQLPTILDVLREENSIDNINMKIQVLEELYDTDKSIDESDLRKILNPHVSISSNTFIQDNNVYGSSSLQGYTYLKCKGKNVGGSNSN</sequence>